<dbReference type="EMBL" id="JAUSUY010000004">
    <property type="protein sequence ID" value="MDT3425880.1"/>
    <property type="molecule type" value="Genomic_DNA"/>
</dbReference>
<dbReference type="InterPro" id="IPR000522">
    <property type="entry name" value="ABC_transptr_permease_BtuC"/>
</dbReference>
<evidence type="ECO:0000256" key="7">
    <source>
        <dbReference type="ARBA" id="ARBA00023136"/>
    </source>
</evidence>
<feature type="transmembrane region" description="Helical" evidence="8">
    <location>
        <begin position="231"/>
        <end position="249"/>
    </location>
</feature>
<keyword evidence="6 8" id="KW-1133">Transmembrane helix</keyword>
<dbReference type="Pfam" id="PF01032">
    <property type="entry name" value="FecCD"/>
    <property type="match status" value="1"/>
</dbReference>
<comment type="subcellular location">
    <subcellularLocation>
        <location evidence="1">Cell membrane</location>
        <topology evidence="1">Multi-pass membrane protein</topology>
    </subcellularLocation>
</comment>
<evidence type="ECO:0000256" key="5">
    <source>
        <dbReference type="ARBA" id="ARBA00022692"/>
    </source>
</evidence>
<dbReference type="Proteomes" id="UP001248709">
    <property type="component" value="Unassembled WGS sequence"/>
</dbReference>
<reference evidence="9 10" key="1">
    <citation type="submission" date="2023-07" db="EMBL/GenBank/DDBJ databases">
        <title>Genomic Encyclopedia of Type Strains, Phase IV (KMG-IV): sequencing the most valuable type-strain genomes for metagenomic binning, comparative biology and taxonomic classification.</title>
        <authorList>
            <person name="Goeker M."/>
        </authorList>
    </citation>
    <scope>NUCLEOTIDE SEQUENCE [LARGE SCALE GENOMIC DNA]</scope>
    <source>
        <strain evidence="9 10">T98</strain>
    </source>
</reference>
<feature type="transmembrane region" description="Helical" evidence="8">
    <location>
        <begin position="256"/>
        <end position="276"/>
    </location>
</feature>
<evidence type="ECO:0000313" key="10">
    <source>
        <dbReference type="Proteomes" id="UP001248709"/>
    </source>
</evidence>
<keyword evidence="5 8" id="KW-0812">Transmembrane</keyword>
<evidence type="ECO:0000256" key="1">
    <source>
        <dbReference type="ARBA" id="ARBA00004651"/>
    </source>
</evidence>
<evidence type="ECO:0000256" key="6">
    <source>
        <dbReference type="ARBA" id="ARBA00022989"/>
    </source>
</evidence>
<evidence type="ECO:0000256" key="4">
    <source>
        <dbReference type="ARBA" id="ARBA00022475"/>
    </source>
</evidence>
<organism evidence="9 10">
    <name type="scientific">Paenibacillus forsythiae</name>
    <dbReference type="NCBI Taxonomy" id="365616"/>
    <lineage>
        <taxon>Bacteria</taxon>
        <taxon>Bacillati</taxon>
        <taxon>Bacillota</taxon>
        <taxon>Bacilli</taxon>
        <taxon>Bacillales</taxon>
        <taxon>Paenibacillaceae</taxon>
        <taxon>Paenibacillus</taxon>
    </lineage>
</organism>
<evidence type="ECO:0000256" key="2">
    <source>
        <dbReference type="ARBA" id="ARBA00007935"/>
    </source>
</evidence>
<keyword evidence="10" id="KW-1185">Reference proteome</keyword>
<keyword evidence="7 8" id="KW-0472">Membrane</keyword>
<dbReference type="InterPro" id="IPR037294">
    <property type="entry name" value="ABC_BtuC-like"/>
</dbReference>
<accession>A0ABU3H864</accession>
<feature type="transmembrane region" description="Helical" evidence="8">
    <location>
        <begin position="55"/>
        <end position="84"/>
    </location>
</feature>
<dbReference type="SUPFAM" id="SSF81345">
    <property type="entry name" value="ABC transporter involved in vitamin B12 uptake, BtuC"/>
    <property type="match status" value="1"/>
</dbReference>
<evidence type="ECO:0000256" key="3">
    <source>
        <dbReference type="ARBA" id="ARBA00022448"/>
    </source>
</evidence>
<dbReference type="PANTHER" id="PTHR30472:SF70">
    <property type="entry name" value="MOLYBDATE IMPORT SYSTEM PERMEASE PROTEIN MOLB"/>
    <property type="match status" value="1"/>
</dbReference>
<keyword evidence="3" id="KW-0813">Transport</keyword>
<feature type="transmembrane region" description="Helical" evidence="8">
    <location>
        <begin position="186"/>
        <end position="211"/>
    </location>
</feature>
<comment type="caution">
    <text evidence="9">The sequence shown here is derived from an EMBL/GenBank/DDBJ whole genome shotgun (WGS) entry which is preliminary data.</text>
</comment>
<gene>
    <name evidence="9" type="ORF">J2Z22_001399</name>
</gene>
<evidence type="ECO:0000313" key="9">
    <source>
        <dbReference type="EMBL" id="MDT3425880.1"/>
    </source>
</evidence>
<feature type="transmembrane region" description="Helical" evidence="8">
    <location>
        <begin position="96"/>
        <end position="120"/>
    </location>
</feature>
<sequence length="283" mass="30337">MMEQVVWEVRLPRIIAGMIVGGGLAISGASFQGLFRNPLVSPDILGVSAGAGFGAALALLLNFTGITVAVFAFGCGLIAVSLVYGITRLHKSTPTLIFVLSGIIVSAFFTSLISLTKYIADPYDKLPAIVFWLMGSISAVTYKMIWITMPLIVIASAVLLLLRWRLNVLSLGDREARSLGINIRKLRLIVVVCTTIITAAAVCLGGTIGWIGLVTPHLGRIMVGPNHSRLLPVSFLLGASFLLIIDNIARTLTATEIPLGILTGIVGAPFFTYLILRHKVKWL</sequence>
<feature type="transmembrane region" description="Helical" evidence="8">
    <location>
        <begin position="140"/>
        <end position="166"/>
    </location>
</feature>
<name>A0ABU3H864_9BACL</name>
<feature type="transmembrane region" description="Helical" evidence="8">
    <location>
        <begin position="12"/>
        <end position="35"/>
    </location>
</feature>
<dbReference type="Gene3D" id="1.10.3470.10">
    <property type="entry name" value="ABC transporter involved in vitamin B12 uptake, BtuC"/>
    <property type="match status" value="1"/>
</dbReference>
<proteinExistence type="inferred from homology"/>
<dbReference type="PANTHER" id="PTHR30472">
    <property type="entry name" value="FERRIC ENTEROBACTIN TRANSPORT SYSTEM PERMEASE PROTEIN"/>
    <property type="match status" value="1"/>
</dbReference>
<keyword evidence="4" id="KW-1003">Cell membrane</keyword>
<dbReference type="CDD" id="cd06550">
    <property type="entry name" value="TM_ABC_iron-siderophores_like"/>
    <property type="match status" value="1"/>
</dbReference>
<evidence type="ECO:0000256" key="8">
    <source>
        <dbReference type="SAM" id="Phobius"/>
    </source>
</evidence>
<comment type="similarity">
    <text evidence="2">Belongs to the binding-protein-dependent transport system permease family. FecCD subfamily.</text>
</comment>
<protein>
    <submittedName>
        <fullName evidence="9">Iron complex transport system permease protein</fullName>
    </submittedName>
</protein>